<dbReference type="EMBL" id="JAHLUH010000020">
    <property type="protein sequence ID" value="KAG7723966.1"/>
    <property type="molecule type" value="Genomic_DNA"/>
</dbReference>
<reference evidence="3" key="1">
    <citation type="journal article" date="2021" name="G3 (Bethesda)">
        <title>Genomic diversity, chromosomal rearrangements, and interspecies hybridization in the ogataea polymorpha species complex.</title>
        <authorList>
            <person name="Hanson S.J."/>
            <person name="Cinneide E.O."/>
            <person name="Salzberg L.I."/>
            <person name="Wolfe K.H."/>
            <person name="McGowan J."/>
            <person name="Fitzpatrick D.A."/>
            <person name="Matlin K."/>
        </authorList>
    </citation>
    <scope>NUCLEOTIDE SEQUENCE</scope>
    <source>
        <strain evidence="3">83-405-1</strain>
    </source>
</reference>
<feature type="compositionally biased region" description="Polar residues" evidence="2">
    <location>
        <begin position="349"/>
        <end position="369"/>
    </location>
</feature>
<evidence type="ECO:0000313" key="3">
    <source>
        <dbReference type="EMBL" id="KAG7723966.1"/>
    </source>
</evidence>
<dbReference type="Proteomes" id="UP000738402">
    <property type="component" value="Unassembled WGS sequence"/>
</dbReference>
<feature type="region of interest" description="Disordered" evidence="2">
    <location>
        <begin position="1"/>
        <end position="41"/>
    </location>
</feature>
<sequence>MMATSSLGLDDTDDHSISNSVSAVSKRRRRRNGSLRLSKNHAPKPKLLNVWGTLQLNTNPVLQIPKVTNIPLSFVHDDKEQLEPHNSGGPESNLHSSMLKSIMKPSRLVSEEQLGQKTVSFKDEVSVRSNSLGSIQKSASTHVLAAHTNRSYRDSPVRSKLLNNDLFQRPTSKELEQFRTEPSDLEILCFEPEHSTPEDADRTLDSVCDSNKELSQESRKEQEMSKELITDLGGASDQNSVNDVSDIFNHLKTLSGTKEATETNKNCITSDVQEKDVDELDQQIRSLKQKKREIIKRQRQASWFHGGLLGFIRSKNKDDPPSMPSAHTDTHSAIAQAFMESEENRDGTQSRTGEYSNGTICSSDLDTPNSSRRLSIREFFKKRQRTPTKTRASEPIESLLESLQLTPLHVAPESRKSRSESEEEINVFLSRAAGTVAMQSHRS</sequence>
<feature type="region of interest" description="Disordered" evidence="2">
    <location>
        <begin position="341"/>
        <end position="369"/>
    </location>
</feature>
<evidence type="ECO:0000256" key="2">
    <source>
        <dbReference type="SAM" id="MobiDB-lite"/>
    </source>
</evidence>
<organism evidence="3 4">
    <name type="scientific">Ogataea haglerorum</name>
    <dbReference type="NCBI Taxonomy" id="1937702"/>
    <lineage>
        <taxon>Eukaryota</taxon>
        <taxon>Fungi</taxon>
        <taxon>Dikarya</taxon>
        <taxon>Ascomycota</taxon>
        <taxon>Saccharomycotina</taxon>
        <taxon>Pichiomycetes</taxon>
        <taxon>Pichiales</taxon>
        <taxon>Pichiaceae</taxon>
        <taxon>Ogataea</taxon>
    </lineage>
</organism>
<keyword evidence="1" id="KW-0175">Coiled coil</keyword>
<evidence type="ECO:0000256" key="1">
    <source>
        <dbReference type="SAM" id="Coils"/>
    </source>
</evidence>
<comment type="caution">
    <text evidence="3">The sequence shown here is derived from an EMBL/GenBank/DDBJ whole genome shotgun (WGS) entry which is preliminary data.</text>
</comment>
<evidence type="ECO:0000313" key="4">
    <source>
        <dbReference type="Proteomes" id="UP000738402"/>
    </source>
</evidence>
<proteinExistence type="predicted"/>
<accession>A0AAN6D0S0</accession>
<dbReference type="AlphaFoldDB" id="A0AAN6D0S0"/>
<feature type="compositionally biased region" description="Basic residues" evidence="2">
    <location>
        <begin position="25"/>
        <end position="41"/>
    </location>
</feature>
<gene>
    <name evidence="3" type="ORF">KL933_005109</name>
</gene>
<name>A0AAN6D0S0_9ASCO</name>
<feature type="coiled-coil region" evidence="1">
    <location>
        <begin position="270"/>
        <end position="297"/>
    </location>
</feature>
<protein>
    <submittedName>
        <fullName evidence="3">Uncharacterized protein</fullName>
    </submittedName>
</protein>